<dbReference type="PANTHER" id="PTHR10003">
    <property type="entry name" value="SUPEROXIDE DISMUTASE CU-ZN -RELATED"/>
    <property type="match status" value="1"/>
</dbReference>
<keyword evidence="3 7" id="KW-0862">Zinc</keyword>
<dbReference type="InterPro" id="IPR024134">
    <property type="entry name" value="SOD_Cu/Zn_/chaperone"/>
</dbReference>
<comment type="function">
    <text evidence="7">Destroys radicals which are normally produced within the cells and which are toxic to biological systems.</text>
</comment>
<dbReference type="GO" id="GO:0004784">
    <property type="term" value="F:superoxide dismutase activity"/>
    <property type="evidence" value="ECO:0007669"/>
    <property type="project" value="UniProtKB-EC"/>
</dbReference>
<keyword evidence="2 7" id="KW-0479">Metal-binding</keyword>
<dbReference type="SUPFAM" id="SSF49329">
    <property type="entry name" value="Cu,Zn superoxide dismutase-like"/>
    <property type="match status" value="1"/>
</dbReference>
<dbReference type="EMBL" id="GEDC01024783">
    <property type="protein sequence ID" value="JAS12515.1"/>
    <property type="molecule type" value="Transcribed_RNA"/>
</dbReference>
<dbReference type="PROSITE" id="PS00332">
    <property type="entry name" value="SOD_CU_ZN_2"/>
    <property type="match status" value="1"/>
</dbReference>
<evidence type="ECO:0000256" key="7">
    <source>
        <dbReference type="RuleBase" id="RU000393"/>
    </source>
</evidence>
<evidence type="ECO:0000256" key="3">
    <source>
        <dbReference type="ARBA" id="ARBA00022833"/>
    </source>
</evidence>
<comment type="catalytic activity">
    <reaction evidence="7">
        <text>2 superoxide + 2 H(+) = H2O2 + O2</text>
        <dbReference type="Rhea" id="RHEA:20696"/>
        <dbReference type="ChEBI" id="CHEBI:15378"/>
        <dbReference type="ChEBI" id="CHEBI:15379"/>
        <dbReference type="ChEBI" id="CHEBI:16240"/>
        <dbReference type="ChEBI" id="CHEBI:18421"/>
        <dbReference type="EC" id="1.15.1.1"/>
    </reaction>
</comment>
<dbReference type="FunFam" id="2.60.40.200:FF:000001">
    <property type="entry name" value="Superoxide dismutase [Cu-Zn]"/>
    <property type="match status" value="1"/>
</dbReference>
<dbReference type="AlphaFoldDB" id="A0A1B6CGP8"/>
<evidence type="ECO:0000256" key="6">
    <source>
        <dbReference type="ARBA" id="ARBA00023008"/>
    </source>
</evidence>
<evidence type="ECO:0000259" key="8">
    <source>
        <dbReference type="Pfam" id="PF00080"/>
    </source>
</evidence>
<evidence type="ECO:0000256" key="2">
    <source>
        <dbReference type="ARBA" id="ARBA00022723"/>
    </source>
</evidence>
<reference evidence="9" key="1">
    <citation type="submission" date="2015-12" db="EMBL/GenBank/DDBJ databases">
        <title>De novo transcriptome assembly of four potential Pierce s Disease insect vectors from Arizona vineyards.</title>
        <authorList>
            <person name="Tassone E.E."/>
        </authorList>
    </citation>
    <scope>NUCLEOTIDE SEQUENCE</scope>
</reference>
<gene>
    <name evidence="9" type="ORF">g.21881</name>
</gene>
<keyword evidence="6 7" id="KW-0186">Copper</keyword>
<feature type="domain" description="Superoxide dismutase copper/zinc binding" evidence="8">
    <location>
        <begin position="73"/>
        <end position="209"/>
    </location>
</feature>
<dbReference type="GO" id="GO:0005507">
    <property type="term" value="F:copper ion binding"/>
    <property type="evidence" value="ECO:0007669"/>
    <property type="project" value="InterPro"/>
</dbReference>
<accession>A0A1B6CGP8</accession>
<keyword evidence="5 7" id="KW-0560">Oxidoreductase</keyword>
<dbReference type="Pfam" id="PF00080">
    <property type="entry name" value="Sod_Cu"/>
    <property type="match status" value="1"/>
</dbReference>
<dbReference type="InterPro" id="IPR001424">
    <property type="entry name" value="SOD_Cu_Zn_dom"/>
</dbReference>
<evidence type="ECO:0000256" key="5">
    <source>
        <dbReference type="ARBA" id="ARBA00023002"/>
    </source>
</evidence>
<evidence type="ECO:0000313" key="9">
    <source>
        <dbReference type="EMBL" id="JAS12515.1"/>
    </source>
</evidence>
<keyword evidence="4" id="KW-0049">Antioxidant</keyword>
<comment type="cofactor">
    <cofactor evidence="7">
        <name>Cu cation</name>
        <dbReference type="ChEBI" id="CHEBI:23378"/>
    </cofactor>
    <text evidence="7">Binds 1 copper ion per subunit.</text>
</comment>
<dbReference type="CDD" id="cd00305">
    <property type="entry name" value="Cu-Zn_Superoxide_Dismutase"/>
    <property type="match status" value="1"/>
</dbReference>
<proteinExistence type="inferred from homology"/>
<sequence length="212" mass="22810">MWFLVMLCSFATAADFLNQDRPNLPDRSLYIRNIPEVHGYTSSLYQVYMPPLPYPYPVQPVQAVATLKGTGSVEGVVVFVQPHPPTGPVFISGNITGLEKGRHGFHIHQKGDLREGCKSAGSHYNPFNVQHGSPTDPYRHIGDLGNIEAGEDGVVQLQISDPLISLVGPQSIIGRGVVVHEKEDDLGRGGDNESLVTGNAGARLACGVIGVF</sequence>
<evidence type="ECO:0000256" key="1">
    <source>
        <dbReference type="ARBA" id="ARBA00010457"/>
    </source>
</evidence>
<evidence type="ECO:0000256" key="4">
    <source>
        <dbReference type="ARBA" id="ARBA00022862"/>
    </source>
</evidence>
<dbReference type="EC" id="1.15.1.1" evidence="7"/>
<dbReference type="Gene3D" id="2.60.40.200">
    <property type="entry name" value="Superoxide dismutase, copper/zinc binding domain"/>
    <property type="match status" value="1"/>
</dbReference>
<protein>
    <recommendedName>
        <fullName evidence="7">Superoxide dismutase [Cu-Zn]</fullName>
        <ecNumber evidence="7">1.15.1.1</ecNumber>
    </recommendedName>
</protein>
<name>A0A1B6CGP8_9HEMI</name>
<dbReference type="InterPro" id="IPR018152">
    <property type="entry name" value="SOD_Cu/Zn_BS"/>
</dbReference>
<comment type="cofactor">
    <cofactor evidence="7">
        <name>Zn(2+)</name>
        <dbReference type="ChEBI" id="CHEBI:29105"/>
    </cofactor>
    <text evidence="7">Binds 1 zinc ion per subunit.</text>
</comment>
<dbReference type="InterPro" id="IPR036423">
    <property type="entry name" value="SOD-like_Cu/Zn_dom_sf"/>
</dbReference>
<dbReference type="PRINTS" id="PR00068">
    <property type="entry name" value="CUZNDISMTASE"/>
</dbReference>
<organism evidence="9">
    <name type="scientific">Clastoptera arizonana</name>
    <name type="common">Arizona spittle bug</name>
    <dbReference type="NCBI Taxonomy" id="38151"/>
    <lineage>
        <taxon>Eukaryota</taxon>
        <taxon>Metazoa</taxon>
        <taxon>Ecdysozoa</taxon>
        <taxon>Arthropoda</taxon>
        <taxon>Hexapoda</taxon>
        <taxon>Insecta</taxon>
        <taxon>Pterygota</taxon>
        <taxon>Neoptera</taxon>
        <taxon>Paraneoptera</taxon>
        <taxon>Hemiptera</taxon>
        <taxon>Auchenorrhyncha</taxon>
        <taxon>Cercopoidea</taxon>
        <taxon>Clastopteridae</taxon>
        <taxon>Clastoptera</taxon>
    </lineage>
</organism>
<comment type="similarity">
    <text evidence="1 7">Belongs to the Cu-Zn superoxide dismutase family.</text>
</comment>